<dbReference type="InterPro" id="IPR050126">
    <property type="entry name" value="Ap4A_hydrolase"/>
</dbReference>
<dbReference type="EMBL" id="CP098747">
    <property type="protein sequence ID" value="USG60719.1"/>
    <property type="molecule type" value="Genomic_DNA"/>
</dbReference>
<dbReference type="Proteomes" id="UP001056291">
    <property type="component" value="Chromosome"/>
</dbReference>
<evidence type="ECO:0000313" key="1">
    <source>
        <dbReference type="EMBL" id="USG60719.1"/>
    </source>
</evidence>
<dbReference type="InterPro" id="IPR029052">
    <property type="entry name" value="Metallo-depent_PP-like"/>
</dbReference>
<accession>A0ABY4W1I7</accession>
<proteinExistence type="predicted"/>
<name>A0ABY4W1I7_9PROT</name>
<sequence length="270" mass="30516">MKLNAYREKFGCLAQVGRVWAVSSIHGDLDRLIKLHDTLVTRWKHGDRLVYLGNYLGRGPDIKGVLDELLSFRINRLCLAGMAAQDIIFLRGAQEEMWRKLLQIQLASDPNTVFDWMAEHGIGRTLEAYGESEEEVRKYFREGILATTKWTNRLREKIQENPGHNDILVALRRAAYTEGGELLFVHAGIDPSKAVIDQNDTFWWGSTHFDAIDKPYSGFHKVIRGYDQAHRGITETAHTMTIDGGCGYGGPLYSACFNLKGGIEDQVCID</sequence>
<dbReference type="PANTHER" id="PTHR42850">
    <property type="entry name" value="METALLOPHOSPHOESTERASE"/>
    <property type="match status" value="1"/>
</dbReference>
<reference evidence="1" key="1">
    <citation type="submission" date="2022-06" db="EMBL/GenBank/DDBJ databases">
        <title>Sneathiella actinostolidae sp. nov., isolated from a sea anemonein the Western Pacific Ocean.</title>
        <authorList>
            <person name="Wei M.J."/>
        </authorList>
    </citation>
    <scope>NUCLEOTIDE SEQUENCE</scope>
    <source>
        <strain evidence="1">PHK-P5</strain>
    </source>
</reference>
<dbReference type="SUPFAM" id="SSF56300">
    <property type="entry name" value="Metallo-dependent phosphatases"/>
    <property type="match status" value="1"/>
</dbReference>
<dbReference type="Gene3D" id="3.60.21.10">
    <property type="match status" value="1"/>
</dbReference>
<evidence type="ECO:0008006" key="3">
    <source>
        <dbReference type="Google" id="ProtNLM"/>
    </source>
</evidence>
<keyword evidence="2" id="KW-1185">Reference proteome</keyword>
<dbReference type="PANTHER" id="PTHR42850:SF4">
    <property type="entry name" value="ZINC-DEPENDENT ENDOPOLYPHOSPHATASE"/>
    <property type="match status" value="1"/>
</dbReference>
<organism evidence="1 2">
    <name type="scientific">Sneathiella marina</name>
    <dbReference type="NCBI Taxonomy" id="2950108"/>
    <lineage>
        <taxon>Bacteria</taxon>
        <taxon>Pseudomonadati</taxon>
        <taxon>Pseudomonadota</taxon>
        <taxon>Alphaproteobacteria</taxon>
        <taxon>Sneathiellales</taxon>
        <taxon>Sneathiellaceae</taxon>
        <taxon>Sneathiella</taxon>
    </lineage>
</organism>
<dbReference type="RefSeq" id="WP_251933599.1">
    <property type="nucleotide sequence ID" value="NZ_CP098747.1"/>
</dbReference>
<protein>
    <recommendedName>
        <fullName evidence="3">Serine/threonine protein phosphatase</fullName>
    </recommendedName>
</protein>
<evidence type="ECO:0000313" key="2">
    <source>
        <dbReference type="Proteomes" id="UP001056291"/>
    </source>
</evidence>
<gene>
    <name evidence="1" type="ORF">NBZ79_16280</name>
</gene>